<dbReference type="Proteomes" id="UP001229355">
    <property type="component" value="Chromosome 1"/>
</dbReference>
<accession>A0ABY8D7L0</accession>
<gene>
    <name evidence="2" type="ORF">PZN02_003202</name>
</gene>
<evidence type="ECO:0000256" key="1">
    <source>
        <dbReference type="SAM" id="MobiDB-lite"/>
    </source>
</evidence>
<proteinExistence type="predicted"/>
<evidence type="ECO:0000313" key="3">
    <source>
        <dbReference type="Proteomes" id="UP001229355"/>
    </source>
</evidence>
<dbReference type="RefSeq" id="WP_280658934.1">
    <property type="nucleotide sequence ID" value="NZ_CP120373.1"/>
</dbReference>
<sequence>MVAKSNKANATQAAARRLEKVIASHRIYFSDWRSHKFDEGSSSREAERSNQLRQDSQKSK</sequence>
<dbReference type="EMBL" id="CP120373">
    <property type="protein sequence ID" value="WEX86865.1"/>
    <property type="molecule type" value="Genomic_DNA"/>
</dbReference>
<keyword evidence="3" id="KW-1185">Reference proteome</keyword>
<name>A0ABY8D7L0_9HYPH</name>
<reference evidence="2 3" key="1">
    <citation type="submission" date="2023-03" db="EMBL/GenBank/DDBJ databases">
        <authorList>
            <person name="Kaur S."/>
            <person name="Espinosa-Saiz D."/>
            <person name="Velazquez E."/>
            <person name="Menendez E."/>
            <person name="diCenzo G.C."/>
        </authorList>
    </citation>
    <scope>NUCLEOTIDE SEQUENCE [LARGE SCALE GENOMIC DNA]</scope>
    <source>
        <strain evidence="2 3">LMG 24692</strain>
    </source>
</reference>
<protein>
    <submittedName>
        <fullName evidence="2">Uncharacterized protein</fullName>
    </submittedName>
</protein>
<organism evidence="2 3">
    <name type="scientific">Sinorhizobium garamanticum</name>
    <dbReference type="NCBI Taxonomy" id="680247"/>
    <lineage>
        <taxon>Bacteria</taxon>
        <taxon>Pseudomonadati</taxon>
        <taxon>Pseudomonadota</taxon>
        <taxon>Alphaproteobacteria</taxon>
        <taxon>Hyphomicrobiales</taxon>
        <taxon>Rhizobiaceae</taxon>
        <taxon>Sinorhizobium/Ensifer group</taxon>
        <taxon>Sinorhizobium</taxon>
    </lineage>
</organism>
<evidence type="ECO:0000313" key="2">
    <source>
        <dbReference type="EMBL" id="WEX86865.1"/>
    </source>
</evidence>
<feature type="region of interest" description="Disordered" evidence="1">
    <location>
        <begin position="36"/>
        <end position="60"/>
    </location>
</feature>